<dbReference type="KEGG" id="rhoz:GXP67_32745"/>
<dbReference type="AlphaFoldDB" id="A0A6C0GVG9"/>
<accession>A0A6C0GVG9</accession>
<dbReference type="InterPro" id="IPR036390">
    <property type="entry name" value="WH_DNA-bd_sf"/>
</dbReference>
<evidence type="ECO:0000313" key="2">
    <source>
        <dbReference type="Proteomes" id="UP000480178"/>
    </source>
</evidence>
<evidence type="ECO:0000313" key="1">
    <source>
        <dbReference type="EMBL" id="QHT72248.1"/>
    </source>
</evidence>
<reference evidence="1 2" key="1">
    <citation type="submission" date="2020-01" db="EMBL/GenBank/DDBJ databases">
        <authorList>
            <person name="Kim M.K."/>
        </authorList>
    </citation>
    <scope>NUCLEOTIDE SEQUENCE [LARGE SCALE GENOMIC DNA]</scope>
    <source>
        <strain evidence="1 2">172606-1</strain>
    </source>
</reference>
<dbReference type="InterPro" id="IPR051815">
    <property type="entry name" value="Molybdate_resp_trans_reg"/>
</dbReference>
<gene>
    <name evidence="1" type="ORF">GXP67_32745</name>
</gene>
<dbReference type="InterPro" id="IPR036388">
    <property type="entry name" value="WH-like_DNA-bd_sf"/>
</dbReference>
<dbReference type="PANTHER" id="PTHR30432:SF1">
    <property type="entry name" value="DNA-BINDING TRANSCRIPTIONAL DUAL REGULATOR MODE"/>
    <property type="match status" value="1"/>
</dbReference>
<dbReference type="PANTHER" id="PTHR30432">
    <property type="entry name" value="TRANSCRIPTIONAL REGULATOR MODE"/>
    <property type="match status" value="1"/>
</dbReference>
<dbReference type="Gene3D" id="1.10.10.10">
    <property type="entry name" value="Winged helix-like DNA-binding domain superfamily/Winged helix DNA-binding domain"/>
    <property type="match status" value="1"/>
</dbReference>
<dbReference type="EMBL" id="CP048222">
    <property type="protein sequence ID" value="QHT72248.1"/>
    <property type="molecule type" value="Genomic_DNA"/>
</dbReference>
<dbReference type="Proteomes" id="UP000480178">
    <property type="component" value="Chromosome"/>
</dbReference>
<name>A0A6C0GVG9_9BACT</name>
<dbReference type="SUPFAM" id="SSF46785">
    <property type="entry name" value="Winged helix' DNA-binding domain"/>
    <property type="match status" value="1"/>
</dbReference>
<protein>
    <submittedName>
        <fullName evidence="1">LysR family transcriptional regulator</fullName>
    </submittedName>
</protein>
<sequence length="125" mass="14103">MQQLPRKKIEVKGRIWLEAEGIKFIGPGRIQLLELIKEHGSISQAAKIMGMSYRKAWILIDEMNTVSSTPVVLTQKGGQSGGGAQVTQTGDFLISYFKTLYDRYNSFLAQEEKAFAKLMDNFQDK</sequence>
<keyword evidence="2" id="KW-1185">Reference proteome</keyword>
<organism evidence="1 2">
    <name type="scientific">Rhodocytophaga rosea</name>
    <dbReference type="NCBI Taxonomy" id="2704465"/>
    <lineage>
        <taxon>Bacteria</taxon>
        <taxon>Pseudomonadati</taxon>
        <taxon>Bacteroidota</taxon>
        <taxon>Cytophagia</taxon>
        <taxon>Cytophagales</taxon>
        <taxon>Rhodocytophagaceae</taxon>
        <taxon>Rhodocytophaga</taxon>
    </lineage>
</organism>
<proteinExistence type="predicted"/>